<reference evidence="4 5" key="1">
    <citation type="submission" date="2017-03" db="EMBL/GenBank/DDBJ databases">
        <authorList>
            <person name="Afonso C.L."/>
            <person name="Miller P.J."/>
            <person name="Scott M.A."/>
            <person name="Spackman E."/>
            <person name="Goraichik I."/>
            <person name="Dimitrov K.M."/>
            <person name="Suarez D.L."/>
            <person name="Swayne D.E."/>
        </authorList>
    </citation>
    <scope>NUCLEOTIDE SEQUENCE [LARGE SCALE GENOMIC DNA]</scope>
    <source>
        <strain evidence="4 5">CECT 7691</strain>
    </source>
</reference>
<proteinExistence type="predicted"/>
<dbReference type="InParanoid" id="A0A1Y5TPJ5"/>
<sequence>MRMKAITGLVDDPCEWQWKTDAFLRLTIAGAGKRPGANLFLPLGWEGVSLDELAQGSFPAGAANLIRERKPFFDWVVPYSDDSQTEQMVLLNGEPVFDGGLDFRGYVGTGRAVNGNSDTATRNAQAHELLVGAMESISEGFALYDADDRLVIFNSNYNFFKDRDLRVMRKGSRFEEIVRAAADHGYYPAAKEQKAPWIDERIRYHNDPKGLFEVQLCDGRWLQIVERKTSSGGTVTVNTDITAKKHHDEAQRQAQKLQALGQLTSGVAHDFSNVLLALECNFEQLKLAVRTGKSPWTHLNACGAAVEIAQGLTQRLLAFARRQPLQPSVVDVNEILRELHSILRSTFDETIAIEIVPAASSCPVLVDPTQLQSALLNLSLNARDAMPDGGILRIDCRSGFLGQDWASRHLDMKPGSYVTISVADNGHGMTREVAERAVEPFFTTKEPGKGSGLGLSMCYGFIKQSGGDIEIESELGRRTVIRIVLPKVETGTDERPGRPRGDPGS</sequence>
<name>A0A1Y5TPJ5_9PROT</name>
<dbReference type="PROSITE" id="PS50109">
    <property type="entry name" value="HIS_KIN"/>
    <property type="match status" value="1"/>
</dbReference>
<dbReference type="EMBL" id="FWFR01000002">
    <property type="protein sequence ID" value="SLN65272.1"/>
    <property type="molecule type" value="Genomic_DNA"/>
</dbReference>
<dbReference type="PRINTS" id="PR00344">
    <property type="entry name" value="BCTRLSENSOR"/>
</dbReference>
<keyword evidence="5" id="KW-1185">Reference proteome</keyword>
<accession>A0A1Y5TPJ5</accession>
<feature type="domain" description="Histidine kinase" evidence="3">
    <location>
        <begin position="266"/>
        <end position="489"/>
    </location>
</feature>
<evidence type="ECO:0000256" key="1">
    <source>
        <dbReference type="ARBA" id="ARBA00000085"/>
    </source>
</evidence>
<dbReference type="InterPro" id="IPR003594">
    <property type="entry name" value="HATPase_dom"/>
</dbReference>
<dbReference type="GO" id="GO:0004673">
    <property type="term" value="F:protein histidine kinase activity"/>
    <property type="evidence" value="ECO:0007669"/>
    <property type="project" value="UniProtKB-EC"/>
</dbReference>
<protein>
    <recommendedName>
        <fullName evidence="2">histidine kinase</fullName>
        <ecNumber evidence="2">2.7.13.3</ecNumber>
    </recommendedName>
</protein>
<dbReference type="InterPro" id="IPR005467">
    <property type="entry name" value="His_kinase_dom"/>
</dbReference>
<dbReference type="PANTHER" id="PTHR43065:SF49">
    <property type="entry name" value="HISTIDINE KINASE"/>
    <property type="match status" value="1"/>
</dbReference>
<dbReference type="SMART" id="SM00387">
    <property type="entry name" value="HATPase_c"/>
    <property type="match status" value="1"/>
</dbReference>
<comment type="catalytic activity">
    <reaction evidence="1">
        <text>ATP + protein L-histidine = ADP + protein N-phospho-L-histidine.</text>
        <dbReference type="EC" id="2.7.13.3"/>
    </reaction>
</comment>
<dbReference type="Gene3D" id="1.10.287.130">
    <property type="match status" value="1"/>
</dbReference>
<dbReference type="EC" id="2.7.13.3" evidence="2"/>
<dbReference type="SUPFAM" id="SSF55874">
    <property type="entry name" value="ATPase domain of HSP90 chaperone/DNA topoisomerase II/histidine kinase"/>
    <property type="match status" value="1"/>
</dbReference>
<dbReference type="Pfam" id="PF12860">
    <property type="entry name" value="PAS_7"/>
    <property type="match status" value="1"/>
</dbReference>
<evidence type="ECO:0000313" key="5">
    <source>
        <dbReference type="Proteomes" id="UP000193200"/>
    </source>
</evidence>
<evidence type="ECO:0000313" key="4">
    <source>
        <dbReference type="EMBL" id="SLN65272.1"/>
    </source>
</evidence>
<evidence type="ECO:0000256" key="2">
    <source>
        <dbReference type="ARBA" id="ARBA00012438"/>
    </source>
</evidence>
<evidence type="ECO:0000259" key="3">
    <source>
        <dbReference type="PROSITE" id="PS50109"/>
    </source>
</evidence>
<dbReference type="Pfam" id="PF02518">
    <property type="entry name" value="HATPase_c"/>
    <property type="match status" value="1"/>
</dbReference>
<organism evidence="4 5">
    <name type="scientific">Oceanibacterium hippocampi</name>
    <dbReference type="NCBI Taxonomy" id="745714"/>
    <lineage>
        <taxon>Bacteria</taxon>
        <taxon>Pseudomonadati</taxon>
        <taxon>Pseudomonadota</taxon>
        <taxon>Alphaproteobacteria</taxon>
        <taxon>Sneathiellales</taxon>
        <taxon>Sneathiellaceae</taxon>
        <taxon>Oceanibacterium</taxon>
    </lineage>
</organism>
<dbReference type="AlphaFoldDB" id="A0A1Y5TPJ5"/>
<dbReference type="InterPro" id="IPR036890">
    <property type="entry name" value="HATPase_C_sf"/>
</dbReference>
<gene>
    <name evidence="4" type="ORF">OCH7691_02976</name>
</gene>
<dbReference type="Proteomes" id="UP000193200">
    <property type="component" value="Unassembled WGS sequence"/>
</dbReference>
<dbReference type="Gene3D" id="3.30.565.10">
    <property type="entry name" value="Histidine kinase-like ATPase, C-terminal domain"/>
    <property type="match status" value="1"/>
</dbReference>
<dbReference type="PANTHER" id="PTHR43065">
    <property type="entry name" value="SENSOR HISTIDINE KINASE"/>
    <property type="match status" value="1"/>
</dbReference>
<dbReference type="InterPro" id="IPR004358">
    <property type="entry name" value="Sig_transdc_His_kin-like_C"/>
</dbReference>